<dbReference type="EMBL" id="JARBHB010000003">
    <property type="protein sequence ID" value="KAJ8890351.1"/>
    <property type="molecule type" value="Genomic_DNA"/>
</dbReference>
<name>A0ABQ9I134_9NEOP</name>
<comment type="caution">
    <text evidence="2">The sequence shown here is derived from an EMBL/GenBank/DDBJ whole genome shotgun (WGS) entry which is preliminary data.</text>
</comment>
<sequence>MRLHACGQVLGYLCAMEALLLSLVTRYHSVQYAPVDEDPSQVTLQEHRHDSCPPSPSLQLQLVPAPLPSWPVDDIQPCSSKCTNPYPVP</sequence>
<organism evidence="2 3">
    <name type="scientific">Dryococelus australis</name>
    <dbReference type="NCBI Taxonomy" id="614101"/>
    <lineage>
        <taxon>Eukaryota</taxon>
        <taxon>Metazoa</taxon>
        <taxon>Ecdysozoa</taxon>
        <taxon>Arthropoda</taxon>
        <taxon>Hexapoda</taxon>
        <taxon>Insecta</taxon>
        <taxon>Pterygota</taxon>
        <taxon>Neoptera</taxon>
        <taxon>Polyneoptera</taxon>
        <taxon>Phasmatodea</taxon>
        <taxon>Verophasmatodea</taxon>
        <taxon>Anareolatae</taxon>
        <taxon>Phasmatidae</taxon>
        <taxon>Eurycanthinae</taxon>
        <taxon>Dryococelus</taxon>
    </lineage>
</organism>
<evidence type="ECO:0008006" key="4">
    <source>
        <dbReference type="Google" id="ProtNLM"/>
    </source>
</evidence>
<feature type="chain" id="PRO_5046581130" description="Secreted protein" evidence="1">
    <location>
        <begin position="30"/>
        <end position="89"/>
    </location>
</feature>
<dbReference type="Proteomes" id="UP001159363">
    <property type="component" value="Chromosome 3"/>
</dbReference>
<evidence type="ECO:0000313" key="2">
    <source>
        <dbReference type="EMBL" id="KAJ8890351.1"/>
    </source>
</evidence>
<evidence type="ECO:0000256" key="1">
    <source>
        <dbReference type="SAM" id="SignalP"/>
    </source>
</evidence>
<keyword evidence="1" id="KW-0732">Signal</keyword>
<protein>
    <recommendedName>
        <fullName evidence="4">Secreted protein</fullName>
    </recommendedName>
</protein>
<reference evidence="2 3" key="1">
    <citation type="submission" date="2023-02" db="EMBL/GenBank/DDBJ databases">
        <title>LHISI_Scaffold_Assembly.</title>
        <authorList>
            <person name="Stuart O.P."/>
            <person name="Cleave R."/>
            <person name="Magrath M.J.L."/>
            <person name="Mikheyev A.S."/>
        </authorList>
    </citation>
    <scope>NUCLEOTIDE SEQUENCE [LARGE SCALE GENOMIC DNA]</scope>
    <source>
        <strain evidence="2">Daus_M_001</strain>
        <tissue evidence="2">Leg muscle</tissue>
    </source>
</reference>
<accession>A0ABQ9I134</accession>
<evidence type="ECO:0000313" key="3">
    <source>
        <dbReference type="Proteomes" id="UP001159363"/>
    </source>
</evidence>
<proteinExistence type="predicted"/>
<keyword evidence="3" id="KW-1185">Reference proteome</keyword>
<gene>
    <name evidence="2" type="ORF">PR048_009859</name>
</gene>
<feature type="signal peptide" evidence="1">
    <location>
        <begin position="1"/>
        <end position="29"/>
    </location>
</feature>